<comment type="caution">
    <text evidence="4">The sequence shown here is derived from an EMBL/GenBank/DDBJ whole genome shotgun (WGS) entry which is preliminary data.</text>
</comment>
<dbReference type="InterPro" id="IPR011990">
    <property type="entry name" value="TPR-like_helical_dom_sf"/>
</dbReference>
<keyword evidence="1" id="KW-0802">TPR repeat</keyword>
<dbReference type="Pfam" id="PF13432">
    <property type="entry name" value="TPR_16"/>
    <property type="match status" value="2"/>
</dbReference>
<dbReference type="Proteomes" id="UP000321337">
    <property type="component" value="Unassembled WGS sequence"/>
</dbReference>
<keyword evidence="3" id="KW-0472">Membrane</keyword>
<feature type="repeat" description="TPR" evidence="1">
    <location>
        <begin position="303"/>
        <end position="336"/>
    </location>
</feature>
<organism evidence="4 5">
    <name type="scientific">Sulfuriferula plumbiphila</name>
    <dbReference type="NCBI Taxonomy" id="171865"/>
    <lineage>
        <taxon>Bacteria</taxon>
        <taxon>Pseudomonadati</taxon>
        <taxon>Pseudomonadota</taxon>
        <taxon>Betaproteobacteria</taxon>
        <taxon>Nitrosomonadales</taxon>
        <taxon>Sulfuricellaceae</taxon>
        <taxon>Sulfuriferula</taxon>
    </lineage>
</organism>
<dbReference type="RefSeq" id="WP_147070018.1">
    <property type="nucleotide sequence ID" value="NZ_AP021884.1"/>
</dbReference>
<evidence type="ECO:0000256" key="1">
    <source>
        <dbReference type="PROSITE-ProRule" id="PRU00339"/>
    </source>
</evidence>
<sequence length="391" mass="42137">MSLLLKALKQAGDKSAAGARNPSATLADSLSLEPISGSAPDGTAYTSWDGAAPFKRSTARAAWYTPWLSGQRWLVPAVAVVAALFMLIYGVFVYWQTRTPAALVVTPTPHSAAPAAAPPAAAPAQLAAVPSQESGPPLPEINSAVPDAPAALPPPPVQADPTPQWGSGELIREAPPPRRARTQPGRRETRSALPFSMQTATTHINPQLEAAYQAYQAGHTREARNLYLQIPDGERNVDVQLGLAAIALRDNDTPAAARHYQRVLELDPRNSTANSALIGMMGDADPNASETRLKSLIASQPSSQLYFALGNLYAGQNRWPDAEQAYFEAYQKNAANADYAYNLAVSLEHISQSRAALNYYQKARDLMQPGNVQFDPLRLEARIDQLKARQE</sequence>
<dbReference type="InterPro" id="IPR019734">
    <property type="entry name" value="TPR_rpt"/>
</dbReference>
<dbReference type="PROSITE" id="PS50005">
    <property type="entry name" value="TPR"/>
    <property type="match status" value="2"/>
</dbReference>
<proteinExistence type="predicted"/>
<gene>
    <name evidence="4" type="ORF">TPL01_02760</name>
</gene>
<keyword evidence="5" id="KW-1185">Reference proteome</keyword>
<accession>A0A512L3U2</accession>
<name>A0A512L3U2_9PROT</name>
<dbReference type="Gene3D" id="1.25.40.10">
    <property type="entry name" value="Tetratricopeptide repeat domain"/>
    <property type="match status" value="2"/>
</dbReference>
<dbReference type="EMBL" id="BKAD01000003">
    <property type="protein sequence ID" value="GEP29138.1"/>
    <property type="molecule type" value="Genomic_DNA"/>
</dbReference>
<feature type="repeat" description="TPR" evidence="1">
    <location>
        <begin position="237"/>
        <end position="270"/>
    </location>
</feature>
<evidence type="ECO:0008006" key="6">
    <source>
        <dbReference type="Google" id="ProtNLM"/>
    </source>
</evidence>
<feature type="transmembrane region" description="Helical" evidence="3">
    <location>
        <begin position="73"/>
        <end position="95"/>
    </location>
</feature>
<dbReference type="SUPFAM" id="SSF48452">
    <property type="entry name" value="TPR-like"/>
    <property type="match status" value="1"/>
</dbReference>
<keyword evidence="3" id="KW-1133">Transmembrane helix</keyword>
<evidence type="ECO:0000256" key="2">
    <source>
        <dbReference type="SAM" id="MobiDB-lite"/>
    </source>
</evidence>
<evidence type="ECO:0000256" key="3">
    <source>
        <dbReference type="SAM" id="Phobius"/>
    </source>
</evidence>
<dbReference type="AlphaFoldDB" id="A0A512L3U2"/>
<evidence type="ECO:0000313" key="5">
    <source>
        <dbReference type="Proteomes" id="UP000321337"/>
    </source>
</evidence>
<reference evidence="4 5" key="1">
    <citation type="submission" date="2019-07" db="EMBL/GenBank/DDBJ databases">
        <title>Whole genome shotgun sequence of Thiobacillus plumbophilus NBRC 107929.</title>
        <authorList>
            <person name="Hosoyama A."/>
            <person name="Uohara A."/>
            <person name="Ohji S."/>
            <person name="Ichikawa N."/>
        </authorList>
    </citation>
    <scope>NUCLEOTIDE SEQUENCE [LARGE SCALE GENOMIC DNA]</scope>
    <source>
        <strain evidence="4 5">NBRC 107929</strain>
    </source>
</reference>
<feature type="region of interest" description="Disordered" evidence="2">
    <location>
        <begin position="109"/>
        <end position="195"/>
    </location>
</feature>
<dbReference type="OrthoDB" id="5612599at2"/>
<evidence type="ECO:0000313" key="4">
    <source>
        <dbReference type="EMBL" id="GEP29138.1"/>
    </source>
</evidence>
<protein>
    <recommendedName>
        <fullName evidence="6">Tetratricopeptide repeat protein</fullName>
    </recommendedName>
</protein>
<dbReference type="SMART" id="SM00028">
    <property type="entry name" value="TPR"/>
    <property type="match status" value="3"/>
</dbReference>
<keyword evidence="3" id="KW-0812">Transmembrane</keyword>